<dbReference type="EMBL" id="GL888449">
    <property type="protein sequence ID" value="EGI60742.1"/>
    <property type="molecule type" value="Genomic_DNA"/>
</dbReference>
<gene>
    <name evidence="1" type="ORF">G5I_11035</name>
</gene>
<accession>F4WYI2</accession>
<sequence length="87" mass="10125">MNAKSVPEDCDPRRRDKDVRIPPVAVPTRSRNRCLHYLTRAKNYSLAVDCQKMNDCAIRLSSVVNKWLEFSSHCNKERVLFIVYADL</sequence>
<protein>
    <submittedName>
        <fullName evidence="1">Uncharacterized protein</fullName>
    </submittedName>
</protein>
<name>F4WYI2_ACREC</name>
<reference evidence="1" key="1">
    <citation type="submission" date="2011-02" db="EMBL/GenBank/DDBJ databases">
        <title>The genome of the leaf-cutting ant Acromyrmex echinatior suggests key adaptations to social evolution and fungus farming.</title>
        <authorList>
            <person name="Nygaard S."/>
            <person name="Zhang G."/>
        </authorList>
    </citation>
    <scope>NUCLEOTIDE SEQUENCE</scope>
</reference>
<dbReference type="Proteomes" id="UP000007755">
    <property type="component" value="Unassembled WGS sequence"/>
</dbReference>
<proteinExistence type="predicted"/>
<evidence type="ECO:0000313" key="2">
    <source>
        <dbReference type="Proteomes" id="UP000007755"/>
    </source>
</evidence>
<dbReference type="AlphaFoldDB" id="F4WYI2"/>
<evidence type="ECO:0000313" key="1">
    <source>
        <dbReference type="EMBL" id="EGI60742.1"/>
    </source>
</evidence>
<keyword evidence="2" id="KW-1185">Reference proteome</keyword>
<dbReference type="InParanoid" id="F4WYI2"/>
<organism evidence="2">
    <name type="scientific">Acromyrmex echinatior</name>
    <name type="common">Panamanian leafcutter ant</name>
    <name type="synonym">Acromyrmex octospinosus echinatior</name>
    <dbReference type="NCBI Taxonomy" id="103372"/>
    <lineage>
        <taxon>Eukaryota</taxon>
        <taxon>Metazoa</taxon>
        <taxon>Ecdysozoa</taxon>
        <taxon>Arthropoda</taxon>
        <taxon>Hexapoda</taxon>
        <taxon>Insecta</taxon>
        <taxon>Pterygota</taxon>
        <taxon>Neoptera</taxon>
        <taxon>Endopterygota</taxon>
        <taxon>Hymenoptera</taxon>
        <taxon>Apocrita</taxon>
        <taxon>Aculeata</taxon>
        <taxon>Formicoidea</taxon>
        <taxon>Formicidae</taxon>
        <taxon>Myrmicinae</taxon>
        <taxon>Acromyrmex</taxon>
    </lineage>
</organism>